<dbReference type="GO" id="GO:0008028">
    <property type="term" value="F:monocarboxylic acid transmembrane transporter activity"/>
    <property type="evidence" value="ECO:0007669"/>
    <property type="project" value="TreeGrafter"/>
</dbReference>
<feature type="compositionally biased region" description="Polar residues" evidence="2">
    <location>
        <begin position="351"/>
        <end position="374"/>
    </location>
</feature>
<comment type="subcellular location">
    <subcellularLocation>
        <location evidence="1">Membrane</location>
        <topology evidence="1">Multi-pass membrane protein</topology>
    </subcellularLocation>
</comment>
<evidence type="ECO:0000313" key="6">
    <source>
        <dbReference type="Proteomes" id="UP000271974"/>
    </source>
</evidence>
<feature type="domain" description="Major facilitator superfamily (MFS) profile" evidence="4">
    <location>
        <begin position="489"/>
        <end position="695"/>
    </location>
</feature>
<feature type="transmembrane region" description="Helical" evidence="3">
    <location>
        <begin position="78"/>
        <end position="98"/>
    </location>
</feature>
<feature type="compositionally biased region" description="Polar residues" evidence="2">
    <location>
        <begin position="231"/>
        <end position="246"/>
    </location>
</feature>
<organism evidence="5 6">
    <name type="scientific">Elysia chlorotica</name>
    <name type="common">Eastern emerald elysia</name>
    <name type="synonym">Sea slug</name>
    <dbReference type="NCBI Taxonomy" id="188477"/>
    <lineage>
        <taxon>Eukaryota</taxon>
        <taxon>Metazoa</taxon>
        <taxon>Spiralia</taxon>
        <taxon>Lophotrochozoa</taxon>
        <taxon>Mollusca</taxon>
        <taxon>Gastropoda</taxon>
        <taxon>Heterobranchia</taxon>
        <taxon>Euthyneura</taxon>
        <taxon>Panpulmonata</taxon>
        <taxon>Sacoglossa</taxon>
        <taxon>Placobranchoidea</taxon>
        <taxon>Plakobranchidae</taxon>
        <taxon>Elysia</taxon>
    </lineage>
</organism>
<dbReference type="InterPro" id="IPR050327">
    <property type="entry name" value="Proton-linked_MCT"/>
</dbReference>
<dbReference type="Pfam" id="PF07690">
    <property type="entry name" value="MFS_1"/>
    <property type="match status" value="2"/>
</dbReference>
<evidence type="ECO:0000259" key="4">
    <source>
        <dbReference type="PROSITE" id="PS50850"/>
    </source>
</evidence>
<dbReference type="PANTHER" id="PTHR11360">
    <property type="entry name" value="MONOCARBOXYLATE TRANSPORTER"/>
    <property type="match status" value="1"/>
</dbReference>
<feature type="region of interest" description="Disordered" evidence="2">
    <location>
        <begin position="1"/>
        <end position="31"/>
    </location>
</feature>
<evidence type="ECO:0000256" key="2">
    <source>
        <dbReference type="SAM" id="MobiDB-lite"/>
    </source>
</evidence>
<dbReference type="EMBL" id="RQTK01000450">
    <property type="protein sequence ID" value="RUS79448.1"/>
    <property type="molecule type" value="Genomic_DNA"/>
</dbReference>
<dbReference type="AlphaFoldDB" id="A0A433TCZ9"/>
<keyword evidence="3" id="KW-0812">Transmembrane</keyword>
<proteinExistence type="predicted"/>
<dbReference type="InterPro" id="IPR011701">
    <property type="entry name" value="MFS"/>
</dbReference>
<dbReference type="SUPFAM" id="SSF103473">
    <property type="entry name" value="MFS general substrate transporter"/>
    <property type="match status" value="1"/>
</dbReference>
<feature type="transmembrane region" description="Helical" evidence="3">
    <location>
        <begin position="38"/>
        <end position="58"/>
    </location>
</feature>
<dbReference type="PANTHER" id="PTHR11360:SF306">
    <property type="entry name" value="RE01051P"/>
    <property type="match status" value="1"/>
</dbReference>
<evidence type="ECO:0000313" key="5">
    <source>
        <dbReference type="EMBL" id="RUS79448.1"/>
    </source>
</evidence>
<dbReference type="OrthoDB" id="6499973at2759"/>
<dbReference type="InterPro" id="IPR036259">
    <property type="entry name" value="MFS_trans_sf"/>
</dbReference>
<feature type="region of interest" description="Disordered" evidence="2">
    <location>
        <begin position="224"/>
        <end position="246"/>
    </location>
</feature>
<feature type="transmembrane region" description="Helical" evidence="3">
    <location>
        <begin position="134"/>
        <end position="157"/>
    </location>
</feature>
<dbReference type="Gene3D" id="1.20.1250.20">
    <property type="entry name" value="MFS general substrate transporter like domains"/>
    <property type="match status" value="2"/>
</dbReference>
<feature type="transmembrane region" description="Helical" evidence="3">
    <location>
        <begin position="490"/>
        <end position="515"/>
    </location>
</feature>
<feature type="transmembrane region" description="Helical" evidence="3">
    <location>
        <begin position="169"/>
        <end position="187"/>
    </location>
</feature>
<protein>
    <recommendedName>
        <fullName evidence="4">Major facilitator superfamily (MFS) profile domain-containing protein</fullName>
    </recommendedName>
</protein>
<evidence type="ECO:0000256" key="3">
    <source>
        <dbReference type="SAM" id="Phobius"/>
    </source>
</evidence>
<feature type="transmembrane region" description="Helical" evidence="3">
    <location>
        <begin position="557"/>
        <end position="575"/>
    </location>
</feature>
<feature type="transmembrane region" description="Helical" evidence="3">
    <location>
        <begin position="527"/>
        <end position="550"/>
    </location>
</feature>
<feature type="region of interest" description="Disordered" evidence="2">
    <location>
        <begin position="350"/>
        <end position="374"/>
    </location>
</feature>
<keyword evidence="3" id="KW-1133">Transmembrane helix</keyword>
<comment type="caution">
    <text evidence="5">The sequence shown here is derived from an EMBL/GenBank/DDBJ whole genome shotgun (WGS) entry which is preliminary data.</text>
</comment>
<dbReference type="GO" id="GO:0016020">
    <property type="term" value="C:membrane"/>
    <property type="evidence" value="ECO:0007669"/>
    <property type="project" value="UniProtKB-SubCell"/>
</dbReference>
<dbReference type="Proteomes" id="UP000271974">
    <property type="component" value="Unassembled WGS sequence"/>
</dbReference>
<keyword evidence="6" id="KW-1185">Reference proteome</keyword>
<feature type="transmembrane region" description="Helical" evidence="3">
    <location>
        <begin position="616"/>
        <end position="634"/>
    </location>
</feature>
<keyword evidence="3" id="KW-0472">Membrane</keyword>
<dbReference type="InterPro" id="IPR020846">
    <property type="entry name" value="MFS_dom"/>
</dbReference>
<feature type="transmembrane region" description="Helical" evidence="3">
    <location>
        <begin position="646"/>
        <end position="665"/>
    </location>
</feature>
<name>A0A433TCZ9_ELYCH</name>
<feature type="transmembrane region" description="Helical" evidence="3">
    <location>
        <begin position="581"/>
        <end position="604"/>
    </location>
</feature>
<accession>A0A433TCZ9</accession>
<sequence>MRRIRDPSPSREVSGKVAGTQGSSDDSLPDRHHPVDKGWAWIIMIGVFVIHFFTTGYLRSFGLLFVEFQNRFQSSSTITATMSGVQMLAYSLGTFVTMNVLMRFISVKTSCVLGCCLELVSVVGNCLVTDVKQLIFTHGVLFGIGQALMYCPAMVILSEYFDKRRPMATVFATGGVSAGGIAMPFLIRHLVDTYGLIGGVLLTGGAIFQQAVFVSFFTSPSEYGPAEGRNSRSPTPTSLEPASNGNGKHVHLTQFMGDNRISNHRGAYASGSANDTPARYSHQPQDCTPISQTPLAKDDAENIISDNHFSNSVSHECDGKYLGQESSLYSKMDSAVPEAETESHTLLLVPENSQTVHSDPRNKQSMLSAGTNDFLHSSKSSINSALSATHSDCHSRSGQDRLKASRTHLHSLGLPSDTLIRAMSTSSVDVLGSARPLSHSSSALSFRRRGRGSSVDRATESYYERRRQLSGPRLRLPRCQMPQMVKGPTFWLVAVYFFGGGLASVLPTVFLPPLAKSRGLDASSSPHFLVVSAVMEMLGRLVPGLVLHFGYMRPSTAVIPSMALCGVLLQMISFFNDFKSLITLSCLIGFFTGSFWAMQVLVVIEIIGMENLGQAFGFYSIVLGFGVGTGFPLAGAMVDATGTYNIPYHFFGAMYLLASLMMVLVQFTRTRHDLEPASHEDDDCFEDGNGDHDHV</sequence>
<gene>
    <name evidence="5" type="ORF">EGW08_012789</name>
</gene>
<evidence type="ECO:0000256" key="1">
    <source>
        <dbReference type="ARBA" id="ARBA00004141"/>
    </source>
</evidence>
<feature type="transmembrane region" description="Helical" evidence="3">
    <location>
        <begin position="110"/>
        <end position="128"/>
    </location>
</feature>
<dbReference type="PROSITE" id="PS50850">
    <property type="entry name" value="MFS"/>
    <property type="match status" value="1"/>
</dbReference>
<feature type="transmembrane region" description="Helical" evidence="3">
    <location>
        <begin position="193"/>
        <end position="217"/>
    </location>
</feature>
<reference evidence="5 6" key="1">
    <citation type="submission" date="2019-01" db="EMBL/GenBank/DDBJ databases">
        <title>A draft genome assembly of the solar-powered sea slug Elysia chlorotica.</title>
        <authorList>
            <person name="Cai H."/>
            <person name="Li Q."/>
            <person name="Fang X."/>
            <person name="Li J."/>
            <person name="Curtis N.E."/>
            <person name="Altenburger A."/>
            <person name="Shibata T."/>
            <person name="Feng M."/>
            <person name="Maeda T."/>
            <person name="Schwartz J.A."/>
            <person name="Shigenobu S."/>
            <person name="Lundholm N."/>
            <person name="Nishiyama T."/>
            <person name="Yang H."/>
            <person name="Hasebe M."/>
            <person name="Li S."/>
            <person name="Pierce S.K."/>
            <person name="Wang J."/>
        </authorList>
    </citation>
    <scope>NUCLEOTIDE SEQUENCE [LARGE SCALE GENOMIC DNA]</scope>
    <source>
        <strain evidence="5">EC2010</strain>
        <tissue evidence="5">Whole organism of an adult</tissue>
    </source>
</reference>